<evidence type="ECO:0000313" key="3">
    <source>
        <dbReference type="EMBL" id="KAK7834145.1"/>
    </source>
</evidence>
<evidence type="ECO:0000259" key="2">
    <source>
        <dbReference type="Pfam" id="PF12776"/>
    </source>
</evidence>
<dbReference type="Pfam" id="PF12776">
    <property type="entry name" value="Myb_DNA-bind_3"/>
    <property type="match status" value="1"/>
</dbReference>
<dbReference type="AlphaFoldDB" id="A0AAW0K669"/>
<dbReference type="Proteomes" id="UP000237347">
    <property type="component" value="Unassembled WGS sequence"/>
</dbReference>
<dbReference type="EMBL" id="PKMF04000393">
    <property type="protein sequence ID" value="KAK7834145.1"/>
    <property type="molecule type" value="Genomic_DNA"/>
</dbReference>
<evidence type="ECO:0000313" key="4">
    <source>
        <dbReference type="Proteomes" id="UP000237347"/>
    </source>
</evidence>
<feature type="region of interest" description="Disordered" evidence="1">
    <location>
        <begin position="77"/>
        <end position="101"/>
    </location>
</feature>
<protein>
    <recommendedName>
        <fullName evidence="2">Myb/SANT-like domain-containing protein</fullName>
    </recommendedName>
</protein>
<dbReference type="InterPro" id="IPR024752">
    <property type="entry name" value="Myb/SANT-like_dom"/>
</dbReference>
<accession>A0AAW0K669</accession>
<gene>
    <name evidence="3" type="ORF">CFP56_024908</name>
</gene>
<proteinExistence type="predicted"/>
<comment type="caution">
    <text evidence="3">The sequence shown here is derived from an EMBL/GenBank/DDBJ whole genome shotgun (WGS) entry which is preliminary data.</text>
</comment>
<feature type="domain" description="Myb/SANT-like" evidence="2">
    <location>
        <begin position="7"/>
        <end position="73"/>
    </location>
</feature>
<evidence type="ECO:0000256" key="1">
    <source>
        <dbReference type="SAM" id="MobiDB-lite"/>
    </source>
</evidence>
<sequence>MAAELTTWDANCEDVLCDSVLGHFCCGNWRRCHANAQVWQEITDNLNARMAKAFTVRRVIRRWKRIEQNYRRAMVGRNRSLRPNVSPVSSPDRLSDDPPQLAKDRFAKSNAANVKLRLINGHNQSED</sequence>
<name>A0AAW0K669_QUESU</name>
<keyword evidence="4" id="KW-1185">Reference proteome</keyword>
<reference evidence="3 4" key="1">
    <citation type="journal article" date="2018" name="Sci. Data">
        <title>The draft genome sequence of cork oak.</title>
        <authorList>
            <person name="Ramos A.M."/>
            <person name="Usie A."/>
            <person name="Barbosa P."/>
            <person name="Barros P.M."/>
            <person name="Capote T."/>
            <person name="Chaves I."/>
            <person name="Simoes F."/>
            <person name="Abreu I."/>
            <person name="Carrasquinho I."/>
            <person name="Faro C."/>
            <person name="Guimaraes J.B."/>
            <person name="Mendonca D."/>
            <person name="Nobrega F."/>
            <person name="Rodrigues L."/>
            <person name="Saibo N.J.M."/>
            <person name="Varela M.C."/>
            <person name="Egas C."/>
            <person name="Matos J."/>
            <person name="Miguel C.M."/>
            <person name="Oliveira M.M."/>
            <person name="Ricardo C.P."/>
            <person name="Goncalves S."/>
        </authorList>
    </citation>
    <scope>NUCLEOTIDE SEQUENCE [LARGE SCALE GENOMIC DNA]</scope>
    <source>
        <strain evidence="4">cv. HL8</strain>
    </source>
</reference>
<organism evidence="3 4">
    <name type="scientific">Quercus suber</name>
    <name type="common">Cork oak</name>
    <dbReference type="NCBI Taxonomy" id="58331"/>
    <lineage>
        <taxon>Eukaryota</taxon>
        <taxon>Viridiplantae</taxon>
        <taxon>Streptophyta</taxon>
        <taxon>Embryophyta</taxon>
        <taxon>Tracheophyta</taxon>
        <taxon>Spermatophyta</taxon>
        <taxon>Magnoliopsida</taxon>
        <taxon>eudicotyledons</taxon>
        <taxon>Gunneridae</taxon>
        <taxon>Pentapetalae</taxon>
        <taxon>rosids</taxon>
        <taxon>fabids</taxon>
        <taxon>Fagales</taxon>
        <taxon>Fagaceae</taxon>
        <taxon>Quercus</taxon>
    </lineage>
</organism>